<dbReference type="RefSeq" id="WP_219500793.1">
    <property type="nucleotide sequence ID" value="NZ_JAHXDN010000002.1"/>
</dbReference>
<dbReference type="GO" id="GO:0008146">
    <property type="term" value="F:sulfotransferase activity"/>
    <property type="evidence" value="ECO:0007669"/>
    <property type="project" value="InterPro"/>
</dbReference>
<dbReference type="AlphaFoldDB" id="A0A9X1FV61"/>
<proteinExistence type="predicted"/>
<dbReference type="InterPro" id="IPR005331">
    <property type="entry name" value="Sulfotransferase"/>
</dbReference>
<sequence length="217" mass="24964">MVIAVSAHKIAYMAVPKAACTSVKAALASIDPGAPVTLEQVAQDHDLIHKAYHTRRFRPHRWRKYSDWWRFTVVRDPLKRLLAVYSDRVDGRKDLLKSPRIRRQSDVTDDPDPDFFFQNIETYMQLSSVIKHHALPTRLFVGVQPLDFDAVYTVARIPDLQKDLSARVGHPVTVPRFNSSKRPLRLDDLTPRTQAVIGTFLQPEYEHLAAYYDNPFT</sequence>
<dbReference type="GO" id="GO:0016020">
    <property type="term" value="C:membrane"/>
    <property type="evidence" value="ECO:0007669"/>
    <property type="project" value="InterPro"/>
</dbReference>
<comment type="caution">
    <text evidence="1">The sequence shown here is derived from an EMBL/GenBank/DDBJ whole genome shotgun (WGS) entry which is preliminary data.</text>
</comment>
<dbReference type="Pfam" id="PF03567">
    <property type="entry name" value="Sulfotransfer_2"/>
    <property type="match status" value="1"/>
</dbReference>
<accession>A0A9X1FV61</accession>
<evidence type="ECO:0000313" key="1">
    <source>
        <dbReference type="EMBL" id="MBW4707710.1"/>
    </source>
</evidence>
<reference evidence="1" key="1">
    <citation type="submission" date="2021-07" db="EMBL/GenBank/DDBJ databases">
        <title>Roseobacter insulae sp. nov., isolated from a tidal flat.</title>
        <authorList>
            <person name="Park S."/>
            <person name="Yoon J.-H."/>
        </authorList>
    </citation>
    <scope>NUCLEOTIDE SEQUENCE</scope>
    <source>
        <strain evidence="1">YSTF-M11</strain>
    </source>
</reference>
<dbReference type="EMBL" id="JAHXDN010000002">
    <property type="protein sequence ID" value="MBW4707710.1"/>
    <property type="molecule type" value="Genomic_DNA"/>
</dbReference>
<protein>
    <submittedName>
        <fullName evidence="1">Sulfotransferase family protein</fullName>
    </submittedName>
</protein>
<name>A0A9X1FV61_9RHOB</name>
<keyword evidence="2" id="KW-1185">Reference proteome</keyword>
<evidence type="ECO:0000313" key="2">
    <source>
        <dbReference type="Proteomes" id="UP001138661"/>
    </source>
</evidence>
<dbReference type="Proteomes" id="UP001138661">
    <property type="component" value="Unassembled WGS sequence"/>
</dbReference>
<organism evidence="1 2">
    <name type="scientific">Roseobacter insulae</name>
    <dbReference type="NCBI Taxonomy" id="2859783"/>
    <lineage>
        <taxon>Bacteria</taxon>
        <taxon>Pseudomonadati</taxon>
        <taxon>Pseudomonadota</taxon>
        <taxon>Alphaproteobacteria</taxon>
        <taxon>Rhodobacterales</taxon>
        <taxon>Roseobacteraceae</taxon>
        <taxon>Roseobacter</taxon>
    </lineage>
</organism>
<gene>
    <name evidence="1" type="ORF">KX928_07915</name>
</gene>